<protein>
    <submittedName>
        <fullName evidence="5">AraC family transcriptional regulator</fullName>
    </submittedName>
</protein>
<keyword evidence="6" id="KW-1185">Reference proteome</keyword>
<keyword evidence="3" id="KW-0804">Transcription</keyword>
<evidence type="ECO:0000256" key="2">
    <source>
        <dbReference type="ARBA" id="ARBA00023125"/>
    </source>
</evidence>
<keyword evidence="2" id="KW-0238">DNA-binding</keyword>
<dbReference type="PANTHER" id="PTHR46796:SF12">
    <property type="entry name" value="HTH-TYPE DNA-BINDING TRANSCRIPTIONAL ACTIVATOR EUTR"/>
    <property type="match status" value="1"/>
</dbReference>
<name>A0A8J3RCS1_9ACTN</name>
<dbReference type="InterPro" id="IPR050204">
    <property type="entry name" value="AraC_XylS_family_regulators"/>
</dbReference>
<dbReference type="InterPro" id="IPR018062">
    <property type="entry name" value="HTH_AraC-typ_CS"/>
</dbReference>
<dbReference type="Proteomes" id="UP000610966">
    <property type="component" value="Unassembled WGS sequence"/>
</dbReference>
<proteinExistence type="predicted"/>
<keyword evidence="1" id="KW-0805">Transcription regulation</keyword>
<evidence type="ECO:0000313" key="6">
    <source>
        <dbReference type="Proteomes" id="UP000610966"/>
    </source>
</evidence>
<dbReference type="Pfam" id="PF14525">
    <property type="entry name" value="AraC_binding_2"/>
    <property type="match status" value="1"/>
</dbReference>
<comment type="caution">
    <text evidence="5">The sequence shown here is derived from an EMBL/GenBank/DDBJ whole genome shotgun (WGS) entry which is preliminary data.</text>
</comment>
<reference evidence="5" key="1">
    <citation type="submission" date="2021-01" db="EMBL/GenBank/DDBJ databases">
        <title>Whole genome shotgun sequence of Sphaerimonospora thailandensis NBRC 107569.</title>
        <authorList>
            <person name="Komaki H."/>
            <person name="Tamura T."/>
        </authorList>
    </citation>
    <scope>NUCLEOTIDE SEQUENCE</scope>
    <source>
        <strain evidence="5">NBRC 107569</strain>
    </source>
</reference>
<evidence type="ECO:0000313" key="5">
    <source>
        <dbReference type="EMBL" id="GIH71439.1"/>
    </source>
</evidence>
<dbReference type="SMART" id="SM00342">
    <property type="entry name" value="HTH_ARAC"/>
    <property type="match status" value="1"/>
</dbReference>
<gene>
    <name evidence="5" type="primary">eutR</name>
    <name evidence="5" type="ORF">Mth01_36920</name>
</gene>
<dbReference type="PANTHER" id="PTHR46796">
    <property type="entry name" value="HTH-TYPE TRANSCRIPTIONAL ACTIVATOR RHAS-RELATED"/>
    <property type="match status" value="1"/>
</dbReference>
<dbReference type="EMBL" id="BOOG01000035">
    <property type="protein sequence ID" value="GIH71439.1"/>
    <property type="molecule type" value="Genomic_DNA"/>
</dbReference>
<sequence length="340" mass="37530">MVAAGSRDAEGVGEVAAQLLPLAEYERFRTHEIDEACAKVGSVFSPHRLRLVEHGARLDAYMNAVTFDRIGLYCIGYGAEVLITSDTSDSCFFVEIPLVGIAEVSRDREHIVATPQRASVLSPEVGKYMRWAAGTCQLVTTLDRSELEAHLGRMLGRQVHRPLVFSLGMDLLRPSVRSWLSIVDLLRGEAERGGGLLAQPLAFKQLEELLMTQLLLAQPSNYTPALLGEQLRVAPPTVKRALDLIEAHAAEPLTTADIAEAVGVGARALQEGFRRHLSATPMTYLRDVRLDRVRAELTVGAPRTSTVTDIAFHWGFVHLGRFSLAYRQRFGETPSETLYR</sequence>
<dbReference type="Gene3D" id="1.10.10.60">
    <property type="entry name" value="Homeodomain-like"/>
    <property type="match status" value="1"/>
</dbReference>
<dbReference type="InterPro" id="IPR009057">
    <property type="entry name" value="Homeodomain-like_sf"/>
</dbReference>
<dbReference type="InterPro" id="IPR018060">
    <property type="entry name" value="HTH_AraC"/>
</dbReference>
<dbReference type="PROSITE" id="PS01124">
    <property type="entry name" value="HTH_ARAC_FAMILY_2"/>
    <property type="match status" value="1"/>
</dbReference>
<dbReference type="InterPro" id="IPR035418">
    <property type="entry name" value="AraC-bd_2"/>
</dbReference>
<dbReference type="Pfam" id="PF12833">
    <property type="entry name" value="HTH_18"/>
    <property type="match status" value="1"/>
</dbReference>
<evidence type="ECO:0000256" key="3">
    <source>
        <dbReference type="ARBA" id="ARBA00023163"/>
    </source>
</evidence>
<accession>A0A8J3RCS1</accession>
<feature type="domain" description="HTH araC/xylS-type" evidence="4">
    <location>
        <begin position="239"/>
        <end position="340"/>
    </location>
</feature>
<evidence type="ECO:0000259" key="4">
    <source>
        <dbReference type="PROSITE" id="PS01124"/>
    </source>
</evidence>
<dbReference type="AlphaFoldDB" id="A0A8J3RCS1"/>
<dbReference type="GO" id="GO:0003700">
    <property type="term" value="F:DNA-binding transcription factor activity"/>
    <property type="evidence" value="ECO:0007669"/>
    <property type="project" value="InterPro"/>
</dbReference>
<dbReference type="GO" id="GO:0043565">
    <property type="term" value="F:sequence-specific DNA binding"/>
    <property type="evidence" value="ECO:0007669"/>
    <property type="project" value="InterPro"/>
</dbReference>
<dbReference type="PROSITE" id="PS00041">
    <property type="entry name" value="HTH_ARAC_FAMILY_1"/>
    <property type="match status" value="1"/>
</dbReference>
<dbReference type="SUPFAM" id="SSF46689">
    <property type="entry name" value="Homeodomain-like"/>
    <property type="match status" value="2"/>
</dbReference>
<organism evidence="5 6">
    <name type="scientific">Sphaerimonospora thailandensis</name>
    <dbReference type="NCBI Taxonomy" id="795644"/>
    <lineage>
        <taxon>Bacteria</taxon>
        <taxon>Bacillati</taxon>
        <taxon>Actinomycetota</taxon>
        <taxon>Actinomycetes</taxon>
        <taxon>Streptosporangiales</taxon>
        <taxon>Streptosporangiaceae</taxon>
        <taxon>Sphaerimonospora</taxon>
    </lineage>
</organism>
<evidence type="ECO:0000256" key="1">
    <source>
        <dbReference type="ARBA" id="ARBA00023015"/>
    </source>
</evidence>